<organism evidence="1 2">
    <name type="scientific">Thiohalobacter thiocyanaticus</name>
    <dbReference type="NCBI Taxonomy" id="585455"/>
    <lineage>
        <taxon>Bacteria</taxon>
        <taxon>Pseudomonadati</taxon>
        <taxon>Pseudomonadota</taxon>
        <taxon>Gammaproteobacteria</taxon>
        <taxon>Thiohalobacterales</taxon>
        <taxon>Thiohalobacteraceae</taxon>
        <taxon>Thiohalobacter</taxon>
    </lineage>
</organism>
<name>A0A426QMC9_9GAMM</name>
<protein>
    <submittedName>
        <fullName evidence="1">Transporter</fullName>
    </submittedName>
</protein>
<evidence type="ECO:0000313" key="2">
    <source>
        <dbReference type="Proteomes" id="UP000287798"/>
    </source>
</evidence>
<dbReference type="EMBL" id="QZMU01000001">
    <property type="protein sequence ID" value="RRQ22887.1"/>
    <property type="molecule type" value="Genomic_DNA"/>
</dbReference>
<comment type="caution">
    <text evidence="1">The sequence shown here is derived from an EMBL/GenBank/DDBJ whole genome shotgun (WGS) entry which is preliminary data.</text>
</comment>
<reference evidence="1 2" key="1">
    <citation type="journal article" date="2010" name="Int. J. Syst. Evol. Microbiol.">
        <title>Thiohalobacter thiocyanaticus gen. nov., sp. nov., a moderately halophilic, sulfur-oxidizing gammaproteobacterium from hypersaline lakes, that utilizes thiocyanate.</title>
        <authorList>
            <person name="Sorokin D.Y."/>
            <person name="Kovaleva O.L."/>
            <person name="Tourova T.P."/>
            <person name="Muyzer G."/>
        </authorList>
    </citation>
    <scope>NUCLEOTIDE SEQUENCE [LARGE SCALE GENOMIC DNA]</scope>
    <source>
        <strain evidence="1 2">Hrh1</strain>
    </source>
</reference>
<accession>A0A426QMC9</accession>
<sequence>MGLDVEYINTDRFSDTEIVDLTADHVHAHSVDSTLTSSLGISYGVSERFTLSLRLPHVYRESVRSGAHAHDSSGVVTNTAVDLGDSSGLGDALALGKYRVMNGTDGLASLLFGVEMPTGQTDATHAGDKLEAEHQPGSGSWDWLLGLSIGTRTGSLALDANVLYVLATEGTQNTDLGDRFQHNLGLAYRIGGEVHDHGSTEHVHRAWDLVLELNGEWSDKKKVDGTTDRDSGGYQLLLSPGLRYAAGGGWSAHVSVGVPVVSDPGRGHTDTDYRITAGIATAF</sequence>
<keyword evidence="2" id="KW-1185">Reference proteome</keyword>
<dbReference type="AlphaFoldDB" id="A0A426QMC9"/>
<dbReference type="Proteomes" id="UP000287798">
    <property type="component" value="Unassembled WGS sequence"/>
</dbReference>
<evidence type="ECO:0000313" key="1">
    <source>
        <dbReference type="EMBL" id="RRQ22887.1"/>
    </source>
</evidence>
<gene>
    <name evidence="1" type="ORF">D6C00_13755</name>
</gene>
<proteinExistence type="predicted"/>